<evidence type="ECO:0000256" key="1">
    <source>
        <dbReference type="SAM" id="MobiDB-lite"/>
    </source>
</evidence>
<dbReference type="Pfam" id="PF26343">
    <property type="entry name" value="VapC50_C"/>
    <property type="match status" value="1"/>
</dbReference>
<dbReference type="RefSeq" id="WP_203825348.1">
    <property type="nucleotide sequence ID" value="NZ_BAAATY010000007.1"/>
</dbReference>
<dbReference type="Proteomes" id="UP000624709">
    <property type="component" value="Unassembled WGS sequence"/>
</dbReference>
<sequence>MQTAEAKVRTGRRGAADEPVRDQISLDRSVIYASVQQIADSWTNPPGSIDDVLDRLDRLGLAISVAELRSRPGL</sequence>
<feature type="domain" description="VapC50 C-terminal" evidence="2">
    <location>
        <begin position="16"/>
        <end position="69"/>
    </location>
</feature>
<gene>
    <name evidence="3" type="ORF">Apa02nite_027810</name>
</gene>
<dbReference type="EMBL" id="BOMS01000040">
    <property type="protein sequence ID" value="GIE66673.1"/>
    <property type="molecule type" value="Genomic_DNA"/>
</dbReference>
<protein>
    <recommendedName>
        <fullName evidence="2">VapC50 C-terminal domain-containing protein</fullName>
    </recommendedName>
</protein>
<evidence type="ECO:0000313" key="3">
    <source>
        <dbReference type="EMBL" id="GIE66673.1"/>
    </source>
</evidence>
<dbReference type="InterPro" id="IPR058652">
    <property type="entry name" value="VapC50_C"/>
</dbReference>
<accession>A0ABQ4B7M6</accession>
<evidence type="ECO:0000313" key="4">
    <source>
        <dbReference type="Proteomes" id="UP000624709"/>
    </source>
</evidence>
<keyword evidence="4" id="KW-1185">Reference proteome</keyword>
<name>A0ABQ4B7M6_9ACTN</name>
<reference evidence="3 4" key="1">
    <citation type="submission" date="2021-01" db="EMBL/GenBank/DDBJ databases">
        <title>Whole genome shotgun sequence of Actinoplanes palleronii NBRC 14916.</title>
        <authorList>
            <person name="Komaki H."/>
            <person name="Tamura T."/>
        </authorList>
    </citation>
    <scope>NUCLEOTIDE SEQUENCE [LARGE SCALE GENOMIC DNA]</scope>
    <source>
        <strain evidence="3 4">NBRC 14916</strain>
    </source>
</reference>
<organism evidence="3 4">
    <name type="scientific">Actinoplanes palleronii</name>
    <dbReference type="NCBI Taxonomy" id="113570"/>
    <lineage>
        <taxon>Bacteria</taxon>
        <taxon>Bacillati</taxon>
        <taxon>Actinomycetota</taxon>
        <taxon>Actinomycetes</taxon>
        <taxon>Micromonosporales</taxon>
        <taxon>Micromonosporaceae</taxon>
        <taxon>Actinoplanes</taxon>
    </lineage>
</organism>
<comment type="caution">
    <text evidence="3">The sequence shown here is derived from an EMBL/GenBank/DDBJ whole genome shotgun (WGS) entry which is preliminary data.</text>
</comment>
<proteinExistence type="predicted"/>
<feature type="region of interest" description="Disordered" evidence="1">
    <location>
        <begin position="1"/>
        <end position="21"/>
    </location>
</feature>
<evidence type="ECO:0000259" key="2">
    <source>
        <dbReference type="Pfam" id="PF26343"/>
    </source>
</evidence>